<dbReference type="Gene3D" id="3.20.20.80">
    <property type="entry name" value="Glycosidases"/>
    <property type="match status" value="1"/>
</dbReference>
<dbReference type="InterPro" id="IPR001223">
    <property type="entry name" value="Glyco_hydro18_cat"/>
</dbReference>
<dbReference type="Gene3D" id="3.10.50.10">
    <property type="match status" value="1"/>
</dbReference>
<evidence type="ECO:0000313" key="3">
    <source>
        <dbReference type="EMBL" id="AIA87317.1"/>
    </source>
</evidence>
<sequence length="103" mass="10874">DYYKLTGTGTEYYDAATGSAWIYNASAGTWWSLDTEDTVAQKAQYIVDKGLGGGMWWELSGDCNNDLISTLSTALQAAVEGPVDGSGSGGTTDPTPTHTDPTR</sequence>
<accession>A0A060BXA3</accession>
<dbReference type="GO" id="GO:0005975">
    <property type="term" value="P:carbohydrate metabolic process"/>
    <property type="evidence" value="ECO:0007669"/>
    <property type="project" value="InterPro"/>
</dbReference>
<evidence type="ECO:0000256" key="1">
    <source>
        <dbReference type="SAM" id="MobiDB-lite"/>
    </source>
</evidence>
<evidence type="ECO:0000259" key="2">
    <source>
        <dbReference type="PROSITE" id="PS51910"/>
    </source>
</evidence>
<dbReference type="PROSITE" id="PS51910">
    <property type="entry name" value="GH18_2"/>
    <property type="match status" value="1"/>
</dbReference>
<dbReference type="AlphaFoldDB" id="A0A060BXA3"/>
<protein>
    <submittedName>
        <fullName evidence="3">Glyco_hydro_18</fullName>
    </submittedName>
</protein>
<dbReference type="Pfam" id="PF00704">
    <property type="entry name" value="Glyco_hydro_18"/>
    <property type="match status" value="1"/>
</dbReference>
<feature type="non-terminal residue" evidence="3">
    <location>
        <position position="1"/>
    </location>
</feature>
<feature type="compositionally biased region" description="Low complexity" evidence="1">
    <location>
        <begin position="91"/>
        <end position="103"/>
    </location>
</feature>
<feature type="region of interest" description="Disordered" evidence="1">
    <location>
        <begin position="80"/>
        <end position="103"/>
    </location>
</feature>
<dbReference type="InterPro" id="IPR029070">
    <property type="entry name" value="Chitinase_insertion_sf"/>
</dbReference>
<dbReference type="EMBL" id="KF120048">
    <property type="protein sequence ID" value="AIA87317.1"/>
    <property type="molecule type" value="Genomic_DNA"/>
</dbReference>
<feature type="domain" description="GH18" evidence="2">
    <location>
        <begin position="1"/>
        <end position="78"/>
    </location>
</feature>
<proteinExistence type="predicted"/>
<dbReference type="SUPFAM" id="SSF51445">
    <property type="entry name" value="(Trans)glycosidases"/>
    <property type="match status" value="1"/>
</dbReference>
<reference evidence="3" key="1">
    <citation type="journal article" date="2013" name="Environ. Microbiol.">
        <title>Seasonally variable intestinal metagenomes of the red palm weevil (Rhynchophorus ferrugineus).</title>
        <authorList>
            <person name="Jia S."/>
            <person name="Zhang X."/>
            <person name="Zhang G."/>
            <person name="Yin A."/>
            <person name="Zhang S."/>
            <person name="Li F."/>
            <person name="Wang L."/>
            <person name="Zhao D."/>
            <person name="Yun Q."/>
            <person name="Tala"/>
            <person name="Wang J."/>
            <person name="Sun G."/>
            <person name="Baabdullah M."/>
            <person name="Yu X."/>
            <person name="Hu S."/>
            <person name="Al-Mssallem I.S."/>
            <person name="Yu J."/>
        </authorList>
    </citation>
    <scope>NUCLEOTIDE SEQUENCE</scope>
</reference>
<feature type="non-terminal residue" evidence="3">
    <location>
        <position position="103"/>
    </location>
</feature>
<name>A0A060BXA3_9MICO</name>
<dbReference type="InterPro" id="IPR017853">
    <property type="entry name" value="GH"/>
</dbReference>
<organism evidence="3">
    <name type="scientific">uncultured Isoptericola sp</name>
    <dbReference type="NCBI Taxonomy" id="458251"/>
    <lineage>
        <taxon>Bacteria</taxon>
        <taxon>Bacillati</taxon>
        <taxon>Actinomycetota</taxon>
        <taxon>Actinomycetes</taxon>
        <taxon>Micrococcales</taxon>
        <taxon>Promicromonosporaceae</taxon>
        <taxon>Isoptericola</taxon>
        <taxon>environmental samples</taxon>
    </lineage>
</organism>